<feature type="domain" description="DUF1559" evidence="1">
    <location>
        <begin position="34"/>
        <end position="350"/>
    </location>
</feature>
<dbReference type="RefSeq" id="WP_015245971.1">
    <property type="nucleotide sequence ID" value="NC_019892.1"/>
</dbReference>
<dbReference type="Proteomes" id="UP000010798">
    <property type="component" value="Chromosome"/>
</dbReference>
<organism evidence="2 3">
    <name type="scientific">Singulisphaera acidiphila (strain ATCC BAA-1392 / DSM 18658 / VKM B-2454 / MOB10)</name>
    <dbReference type="NCBI Taxonomy" id="886293"/>
    <lineage>
        <taxon>Bacteria</taxon>
        <taxon>Pseudomonadati</taxon>
        <taxon>Planctomycetota</taxon>
        <taxon>Planctomycetia</taxon>
        <taxon>Isosphaerales</taxon>
        <taxon>Isosphaeraceae</taxon>
        <taxon>Singulisphaera</taxon>
    </lineage>
</organism>
<evidence type="ECO:0000313" key="2">
    <source>
        <dbReference type="EMBL" id="AGA26819.1"/>
    </source>
</evidence>
<dbReference type="STRING" id="886293.Sinac_2512"/>
<dbReference type="NCBIfam" id="TIGR02532">
    <property type="entry name" value="IV_pilin_GFxxxE"/>
    <property type="match status" value="1"/>
</dbReference>
<sequence length="370" mass="38999">MCRKSRHVGFTLIELLVVIAIIAVLIALLLPAVQAAREAARRAQCTNNLKQLGLALANYESSFGSYPWGEGPTLDTYWSPLALMLPYMEQGPAFNSINFILGSANLSGPRIPYPSGGRVPVNQTAITLRLNIALCPSDGREALTVAVGHTNYAGSGGTVPIALSTGCDGLFCKVEGSSDPDLVSLLGAASGLVVRVADVTDGTTNTAAFSERIKGVGTQNNDAIDTGKPSTTYYRIPSTAYFANTPPAPYTSWRGVVQTTYDNCQASTTIFTAGSGVDTTAITAMGMYWWIGRFISGRYNHVMPPNAKFCTAGGINGGELAFGPSSYHSGGVNLALADGSVRFVKQTISPQTWWALGTRAGGEIISSDSY</sequence>
<dbReference type="HOGENOM" id="CLU_041661_0_0_0"/>
<name>L0DBS3_SINAD</name>
<dbReference type="KEGG" id="saci:Sinac_2512"/>
<dbReference type="EMBL" id="CP003364">
    <property type="protein sequence ID" value="AGA26819.1"/>
    <property type="molecule type" value="Genomic_DNA"/>
</dbReference>
<dbReference type="eggNOG" id="COG2165">
    <property type="taxonomic scope" value="Bacteria"/>
</dbReference>
<dbReference type="Pfam" id="PF07963">
    <property type="entry name" value="N_methyl"/>
    <property type="match status" value="1"/>
</dbReference>
<dbReference type="OrthoDB" id="9783680at2"/>
<evidence type="ECO:0000259" key="1">
    <source>
        <dbReference type="Pfam" id="PF07596"/>
    </source>
</evidence>
<dbReference type="SUPFAM" id="SSF54523">
    <property type="entry name" value="Pili subunits"/>
    <property type="match status" value="1"/>
</dbReference>
<dbReference type="PANTHER" id="PTHR30093:SF2">
    <property type="entry name" value="TYPE II SECRETION SYSTEM PROTEIN H"/>
    <property type="match status" value="1"/>
</dbReference>
<protein>
    <submittedName>
        <fullName evidence="2">Prepilin-type N-terminal cleavage/methylation domain-containing protein</fullName>
    </submittedName>
</protein>
<dbReference type="Gene3D" id="3.30.700.10">
    <property type="entry name" value="Glycoprotein, Type 4 Pilin"/>
    <property type="match status" value="1"/>
</dbReference>
<dbReference type="NCBIfam" id="TIGR04294">
    <property type="entry name" value="pre_pil_HX9DG"/>
    <property type="match status" value="1"/>
</dbReference>
<reference evidence="2 3" key="1">
    <citation type="submission" date="2012-02" db="EMBL/GenBank/DDBJ databases">
        <title>Complete sequence of chromosome of Singulisphaera acidiphila DSM 18658.</title>
        <authorList>
            <consortium name="US DOE Joint Genome Institute (JGI-PGF)"/>
            <person name="Lucas S."/>
            <person name="Copeland A."/>
            <person name="Lapidus A."/>
            <person name="Glavina del Rio T."/>
            <person name="Dalin E."/>
            <person name="Tice H."/>
            <person name="Bruce D."/>
            <person name="Goodwin L."/>
            <person name="Pitluck S."/>
            <person name="Peters L."/>
            <person name="Ovchinnikova G."/>
            <person name="Chertkov O."/>
            <person name="Kyrpides N."/>
            <person name="Mavromatis K."/>
            <person name="Ivanova N."/>
            <person name="Brettin T."/>
            <person name="Detter J.C."/>
            <person name="Han C."/>
            <person name="Larimer F."/>
            <person name="Land M."/>
            <person name="Hauser L."/>
            <person name="Markowitz V."/>
            <person name="Cheng J.-F."/>
            <person name="Hugenholtz P."/>
            <person name="Woyke T."/>
            <person name="Wu D."/>
            <person name="Tindall B."/>
            <person name="Pomrenke H."/>
            <person name="Brambilla E."/>
            <person name="Klenk H.-P."/>
            <person name="Eisen J.A."/>
        </authorList>
    </citation>
    <scope>NUCLEOTIDE SEQUENCE [LARGE SCALE GENOMIC DNA]</scope>
    <source>
        <strain evidence="3">ATCC BAA-1392 / DSM 18658 / VKM B-2454 / MOB10</strain>
    </source>
</reference>
<dbReference type="Pfam" id="PF07596">
    <property type="entry name" value="SBP_bac_10"/>
    <property type="match status" value="1"/>
</dbReference>
<gene>
    <name evidence="2" type="ordered locus">Sinac_2512</name>
</gene>
<dbReference type="InterPro" id="IPR012902">
    <property type="entry name" value="N_methyl_site"/>
</dbReference>
<accession>L0DBS3</accession>
<dbReference type="InterPro" id="IPR027558">
    <property type="entry name" value="Pre_pil_HX9DG_C"/>
</dbReference>
<dbReference type="PANTHER" id="PTHR30093">
    <property type="entry name" value="GENERAL SECRETION PATHWAY PROTEIN G"/>
    <property type="match status" value="1"/>
</dbReference>
<keyword evidence="3" id="KW-1185">Reference proteome</keyword>
<evidence type="ECO:0000313" key="3">
    <source>
        <dbReference type="Proteomes" id="UP000010798"/>
    </source>
</evidence>
<dbReference type="AlphaFoldDB" id="L0DBS3"/>
<dbReference type="InterPro" id="IPR011453">
    <property type="entry name" value="DUF1559"/>
</dbReference>
<proteinExistence type="predicted"/>
<dbReference type="InterPro" id="IPR045584">
    <property type="entry name" value="Pilin-like"/>
</dbReference>